<dbReference type="EMBL" id="KN714883">
    <property type="protein sequence ID" value="KUI63269.1"/>
    <property type="molecule type" value="Genomic_DNA"/>
</dbReference>
<feature type="transmembrane region" description="Helical" evidence="2">
    <location>
        <begin position="97"/>
        <end position="119"/>
    </location>
</feature>
<dbReference type="OrthoDB" id="5231661at2759"/>
<gene>
    <name evidence="3" type="ORF">VP1G_11500</name>
</gene>
<organism evidence="3 4">
    <name type="scientific">Cytospora mali</name>
    <name type="common">Apple Valsa canker fungus</name>
    <name type="synonym">Valsa mali</name>
    <dbReference type="NCBI Taxonomy" id="578113"/>
    <lineage>
        <taxon>Eukaryota</taxon>
        <taxon>Fungi</taxon>
        <taxon>Dikarya</taxon>
        <taxon>Ascomycota</taxon>
        <taxon>Pezizomycotina</taxon>
        <taxon>Sordariomycetes</taxon>
        <taxon>Sordariomycetidae</taxon>
        <taxon>Diaporthales</taxon>
        <taxon>Cytosporaceae</taxon>
        <taxon>Cytospora</taxon>
    </lineage>
</organism>
<accession>A0A194VHC8</accession>
<dbReference type="Proteomes" id="UP000078576">
    <property type="component" value="Unassembled WGS sequence"/>
</dbReference>
<feature type="compositionally biased region" description="Polar residues" evidence="1">
    <location>
        <begin position="64"/>
        <end position="74"/>
    </location>
</feature>
<feature type="region of interest" description="Disordered" evidence="1">
    <location>
        <begin position="61"/>
        <end position="82"/>
    </location>
</feature>
<keyword evidence="2" id="KW-0812">Transmembrane</keyword>
<dbReference type="AlphaFoldDB" id="A0A194VHC8"/>
<evidence type="ECO:0000256" key="2">
    <source>
        <dbReference type="SAM" id="Phobius"/>
    </source>
</evidence>
<sequence length="127" mass="14099">MPSQSLTLPSKTAALLTARLSPTSRIGYTKRTGVSSSDPHQRLLLHPYVATQLCRLSEGHKDQPQTFISTSEKPASSPEHGRVSLLDRMGANRTTKIVIVVFLCIYGTMETIFYVTAAYRHLSKRSH</sequence>
<keyword evidence="2" id="KW-0472">Membrane</keyword>
<keyword evidence="4" id="KW-1185">Reference proteome</keyword>
<evidence type="ECO:0000313" key="4">
    <source>
        <dbReference type="Proteomes" id="UP000078576"/>
    </source>
</evidence>
<evidence type="ECO:0000256" key="1">
    <source>
        <dbReference type="SAM" id="MobiDB-lite"/>
    </source>
</evidence>
<name>A0A194VHC8_CYTMA</name>
<keyword evidence="2" id="KW-1133">Transmembrane helix</keyword>
<evidence type="ECO:0000313" key="3">
    <source>
        <dbReference type="EMBL" id="KUI63269.1"/>
    </source>
</evidence>
<proteinExistence type="predicted"/>
<protein>
    <submittedName>
        <fullName evidence="3">Uncharacterized protein</fullName>
    </submittedName>
</protein>
<reference evidence="4" key="1">
    <citation type="submission" date="2014-12" db="EMBL/GenBank/DDBJ databases">
        <title>Genome Sequence of Valsa Canker Pathogens Uncovers a Specific Adaption of Colonization on Woody Bark.</title>
        <authorList>
            <person name="Yin Z."/>
            <person name="Liu H."/>
            <person name="Gao X."/>
            <person name="Li Z."/>
            <person name="Song N."/>
            <person name="Ke X."/>
            <person name="Dai Q."/>
            <person name="Wu Y."/>
            <person name="Sun Y."/>
            <person name="Xu J.-R."/>
            <person name="Kang Z.K."/>
            <person name="Wang L."/>
            <person name="Huang L."/>
        </authorList>
    </citation>
    <scope>NUCLEOTIDE SEQUENCE [LARGE SCALE GENOMIC DNA]</scope>
    <source>
        <strain evidence="4">SXYL134</strain>
    </source>
</reference>